<evidence type="ECO:0000256" key="1">
    <source>
        <dbReference type="SAM" id="MobiDB-lite"/>
    </source>
</evidence>
<evidence type="ECO:0000256" key="2">
    <source>
        <dbReference type="SAM" id="Phobius"/>
    </source>
</evidence>
<protein>
    <submittedName>
        <fullName evidence="3">Uncharacterized protein</fullName>
    </submittedName>
</protein>
<accession>A0A140LBB6</accession>
<organism evidence="3 4">
    <name type="scientific">Fervidicola ferrireducens</name>
    <dbReference type="NCBI Taxonomy" id="520764"/>
    <lineage>
        <taxon>Bacteria</taxon>
        <taxon>Bacillati</taxon>
        <taxon>Bacillota</taxon>
        <taxon>Clostridia</taxon>
        <taxon>Thermosediminibacterales</taxon>
        <taxon>Thermosediminibacteraceae</taxon>
        <taxon>Fervidicola</taxon>
    </lineage>
</organism>
<reference evidence="3 4" key="1">
    <citation type="submission" date="2015-12" db="EMBL/GenBank/DDBJ databases">
        <title>Draft genome sequnece of Fervidicola ferrireducens strain Y170.</title>
        <authorList>
            <person name="Patel B.K."/>
        </authorList>
    </citation>
    <scope>NUCLEOTIDE SEQUENCE [LARGE SCALE GENOMIC DNA]</scope>
    <source>
        <strain evidence="3 4">Y170</strain>
    </source>
</reference>
<feature type="transmembrane region" description="Helical" evidence="2">
    <location>
        <begin position="6"/>
        <end position="21"/>
    </location>
</feature>
<keyword evidence="4" id="KW-1185">Reference proteome</keyword>
<evidence type="ECO:0000313" key="4">
    <source>
        <dbReference type="Proteomes" id="UP000070427"/>
    </source>
</evidence>
<dbReference type="STRING" id="520764.AN618_08530"/>
<proteinExistence type="predicted"/>
<dbReference type="RefSeq" id="WP_066352471.1">
    <property type="nucleotide sequence ID" value="NZ_LOED01000007.1"/>
</dbReference>
<sequence>MAWLLFGVVFGIVAVVVYLYFRRAFSQKDCSKETFKDKLQDPIPKFPEGEDIKLPEIPEQNNEDTAKLSEKEEIK</sequence>
<gene>
    <name evidence="3" type="ORF">AN618_08530</name>
</gene>
<keyword evidence="2" id="KW-0812">Transmembrane</keyword>
<feature type="compositionally biased region" description="Basic and acidic residues" evidence="1">
    <location>
        <begin position="64"/>
        <end position="75"/>
    </location>
</feature>
<dbReference type="OrthoDB" id="9998381at2"/>
<keyword evidence="2" id="KW-1133">Transmembrane helix</keyword>
<dbReference type="Proteomes" id="UP000070427">
    <property type="component" value="Unassembled WGS sequence"/>
</dbReference>
<name>A0A140LBB6_9FIRM</name>
<dbReference type="InParanoid" id="A0A140LBB6"/>
<dbReference type="AlphaFoldDB" id="A0A140LBB6"/>
<evidence type="ECO:0000313" key="3">
    <source>
        <dbReference type="EMBL" id="KXG77841.1"/>
    </source>
</evidence>
<comment type="caution">
    <text evidence="3">The sequence shown here is derived from an EMBL/GenBank/DDBJ whole genome shotgun (WGS) entry which is preliminary data.</text>
</comment>
<feature type="compositionally biased region" description="Basic and acidic residues" evidence="1">
    <location>
        <begin position="47"/>
        <end position="56"/>
    </location>
</feature>
<dbReference type="EMBL" id="LOED01000007">
    <property type="protein sequence ID" value="KXG77841.1"/>
    <property type="molecule type" value="Genomic_DNA"/>
</dbReference>
<feature type="region of interest" description="Disordered" evidence="1">
    <location>
        <begin position="39"/>
        <end position="75"/>
    </location>
</feature>
<keyword evidence="2" id="KW-0472">Membrane</keyword>